<evidence type="ECO:0000313" key="1">
    <source>
        <dbReference type="EMBL" id="GBO26095.1"/>
    </source>
</evidence>
<organism evidence="1 2">
    <name type="scientific">Araneus ventricosus</name>
    <name type="common">Orbweaver spider</name>
    <name type="synonym">Epeira ventricosa</name>
    <dbReference type="NCBI Taxonomy" id="182803"/>
    <lineage>
        <taxon>Eukaryota</taxon>
        <taxon>Metazoa</taxon>
        <taxon>Ecdysozoa</taxon>
        <taxon>Arthropoda</taxon>
        <taxon>Chelicerata</taxon>
        <taxon>Arachnida</taxon>
        <taxon>Araneae</taxon>
        <taxon>Araneomorphae</taxon>
        <taxon>Entelegynae</taxon>
        <taxon>Araneoidea</taxon>
        <taxon>Araneidae</taxon>
        <taxon>Araneus</taxon>
    </lineage>
</organism>
<feature type="non-terminal residue" evidence="1">
    <location>
        <position position="1"/>
    </location>
</feature>
<name>A0A4Y2VLB7_ARAVE</name>
<evidence type="ECO:0008006" key="3">
    <source>
        <dbReference type="Google" id="ProtNLM"/>
    </source>
</evidence>
<protein>
    <recommendedName>
        <fullName evidence="3">DUF4371 domain-containing protein</fullName>
    </recommendedName>
</protein>
<reference evidence="1 2" key="1">
    <citation type="journal article" date="2019" name="Sci. Rep.">
        <title>Orb-weaving spider Araneus ventricosus genome elucidates the spidroin gene catalogue.</title>
        <authorList>
            <person name="Kono N."/>
            <person name="Nakamura H."/>
            <person name="Ohtoshi R."/>
            <person name="Moran D.A.P."/>
            <person name="Shinohara A."/>
            <person name="Yoshida Y."/>
            <person name="Fujiwara M."/>
            <person name="Mori M."/>
            <person name="Tomita M."/>
            <person name="Arakawa K."/>
        </authorList>
    </citation>
    <scope>NUCLEOTIDE SEQUENCE [LARGE SCALE GENOMIC DNA]</scope>
</reference>
<keyword evidence="2" id="KW-1185">Reference proteome</keyword>
<dbReference type="AlphaFoldDB" id="A0A4Y2VLB7"/>
<dbReference type="Proteomes" id="UP000499080">
    <property type="component" value="Unassembled WGS sequence"/>
</dbReference>
<comment type="caution">
    <text evidence="1">The sequence shown here is derived from an EMBL/GenBank/DDBJ whole genome shotgun (WGS) entry which is preliminary data.</text>
</comment>
<sequence>KIIISFKKKIGTIIYRRIRKEEHISVTRKPGGQYVGQVTPASETRSDIAKCIHKYLEDNNIVSNEMEAIGCDGRSKNSGWKNGVICNIELKIQRPPQWLICLLHFNQLQLKNLFENLDGETTGPASVSGKICKQLTNCKKLTIVNFEAIESYEININKTDLSEDQQYLLHIIRAIQTGQ</sequence>
<evidence type="ECO:0000313" key="2">
    <source>
        <dbReference type="Proteomes" id="UP000499080"/>
    </source>
</evidence>
<accession>A0A4Y2VLB7</accession>
<dbReference type="OrthoDB" id="6766867at2759"/>
<dbReference type="EMBL" id="BGPR01049101">
    <property type="protein sequence ID" value="GBO26095.1"/>
    <property type="molecule type" value="Genomic_DNA"/>
</dbReference>
<proteinExistence type="predicted"/>
<gene>
    <name evidence="1" type="ORF">AVEN_206147_1</name>
</gene>